<keyword evidence="3" id="KW-0812">Transmembrane</keyword>
<keyword evidence="2 7" id="KW-0808">Transferase</keyword>
<dbReference type="EMBL" id="CAUYUJ010020237">
    <property type="protein sequence ID" value="CAK0896769.1"/>
    <property type="molecule type" value="Genomic_DNA"/>
</dbReference>
<dbReference type="PANTHER" id="PTHR22883">
    <property type="entry name" value="ZINC FINGER DHHC DOMAIN CONTAINING PROTEIN"/>
    <property type="match status" value="1"/>
</dbReference>
<evidence type="ECO:0000256" key="8">
    <source>
        <dbReference type="SAM" id="MobiDB-lite"/>
    </source>
</evidence>
<feature type="region of interest" description="Disordered" evidence="8">
    <location>
        <begin position="1"/>
        <end position="56"/>
    </location>
</feature>
<reference evidence="10" key="1">
    <citation type="submission" date="2023-10" db="EMBL/GenBank/DDBJ databases">
        <authorList>
            <person name="Chen Y."/>
            <person name="Shah S."/>
            <person name="Dougan E. K."/>
            <person name="Thang M."/>
            <person name="Chan C."/>
        </authorList>
    </citation>
    <scope>NUCLEOTIDE SEQUENCE [LARGE SCALE GENOMIC DNA]</scope>
</reference>
<feature type="domain" description="Palmitoyltransferase DHHC" evidence="9">
    <location>
        <begin position="214"/>
        <end position="268"/>
    </location>
</feature>
<dbReference type="Pfam" id="PF01529">
    <property type="entry name" value="DHHC"/>
    <property type="match status" value="1"/>
</dbReference>
<gene>
    <name evidence="10" type="ORF">PCOR1329_LOCUS75138</name>
</gene>
<evidence type="ECO:0000313" key="10">
    <source>
        <dbReference type="EMBL" id="CAK0896769.1"/>
    </source>
</evidence>
<comment type="caution">
    <text evidence="10">The sequence shown here is derived from an EMBL/GenBank/DDBJ whole genome shotgun (WGS) entry which is preliminary data.</text>
</comment>
<organism evidence="10 11">
    <name type="scientific">Prorocentrum cordatum</name>
    <dbReference type="NCBI Taxonomy" id="2364126"/>
    <lineage>
        <taxon>Eukaryota</taxon>
        <taxon>Sar</taxon>
        <taxon>Alveolata</taxon>
        <taxon>Dinophyceae</taxon>
        <taxon>Prorocentrales</taxon>
        <taxon>Prorocentraceae</taxon>
        <taxon>Prorocentrum</taxon>
    </lineage>
</organism>
<keyword evidence="11" id="KW-1185">Reference proteome</keyword>
<dbReference type="InterPro" id="IPR039859">
    <property type="entry name" value="PFA4/ZDH16/20/ERF2-like"/>
</dbReference>
<comment type="similarity">
    <text evidence="7">Belongs to the DHHC palmitoyltransferase family.</text>
</comment>
<evidence type="ECO:0000313" key="11">
    <source>
        <dbReference type="Proteomes" id="UP001189429"/>
    </source>
</evidence>
<dbReference type="PROSITE" id="PS50216">
    <property type="entry name" value="DHHC"/>
    <property type="match status" value="1"/>
</dbReference>
<dbReference type="PANTHER" id="PTHR22883:SF57">
    <property type="entry name" value="S-ACYLTRANSFERASE"/>
    <property type="match status" value="1"/>
</dbReference>
<comment type="domain">
    <text evidence="7">The DHHC domain is required for palmitoyltransferase activity.</text>
</comment>
<evidence type="ECO:0000256" key="1">
    <source>
        <dbReference type="ARBA" id="ARBA00004141"/>
    </source>
</evidence>
<dbReference type="Proteomes" id="UP001189429">
    <property type="component" value="Unassembled WGS sequence"/>
</dbReference>
<protein>
    <recommendedName>
        <fullName evidence="7">Palmitoyltransferase</fullName>
        <ecNumber evidence="7">2.3.1.225</ecNumber>
    </recommendedName>
</protein>
<evidence type="ECO:0000256" key="3">
    <source>
        <dbReference type="ARBA" id="ARBA00022692"/>
    </source>
</evidence>
<keyword evidence="6 7" id="KW-0012">Acyltransferase</keyword>
<keyword evidence="4" id="KW-1133">Transmembrane helix</keyword>
<accession>A0ABN9XBC7</accession>
<dbReference type="EC" id="2.3.1.225" evidence="7"/>
<feature type="compositionally biased region" description="Polar residues" evidence="8">
    <location>
        <begin position="11"/>
        <end position="37"/>
    </location>
</feature>
<name>A0ABN9XBC7_9DINO</name>
<evidence type="ECO:0000256" key="2">
    <source>
        <dbReference type="ARBA" id="ARBA00022679"/>
    </source>
</evidence>
<evidence type="ECO:0000256" key="5">
    <source>
        <dbReference type="ARBA" id="ARBA00023136"/>
    </source>
</evidence>
<proteinExistence type="inferred from homology"/>
<dbReference type="InterPro" id="IPR001594">
    <property type="entry name" value="Palmitoyltrfase_DHHC"/>
</dbReference>
<sequence length="272" mass="29390">MPGRPVPAQPSGHSAQAHETPTSGTATPRSQGANSAAGSEARGRATETAQSTPDVQTSRLHGCRYLDYAEPLLRLDGAPEKTLATWSPLLPRCAPEPRFGAYLTGDFRGGSTVCAGGRLAAGQLCARTVNTALFTLLPGIYYWSRVLPLAGDCGAIRGTQALLSVLIVVSFTLAAFMNPGIVPRSERIPDGVPLDPRTGMPNQRFLLIHDVTVRQKFCTTCMVYRPPRAKHCAFCDNCVLRFDHHCTWLGNCVGLYNYRSFLLLLSSVLRSS</sequence>
<evidence type="ECO:0000256" key="7">
    <source>
        <dbReference type="RuleBase" id="RU079119"/>
    </source>
</evidence>
<comment type="catalytic activity">
    <reaction evidence="7">
        <text>L-cysteinyl-[protein] + hexadecanoyl-CoA = S-hexadecanoyl-L-cysteinyl-[protein] + CoA</text>
        <dbReference type="Rhea" id="RHEA:36683"/>
        <dbReference type="Rhea" id="RHEA-COMP:10131"/>
        <dbReference type="Rhea" id="RHEA-COMP:11032"/>
        <dbReference type="ChEBI" id="CHEBI:29950"/>
        <dbReference type="ChEBI" id="CHEBI:57287"/>
        <dbReference type="ChEBI" id="CHEBI:57379"/>
        <dbReference type="ChEBI" id="CHEBI:74151"/>
        <dbReference type="EC" id="2.3.1.225"/>
    </reaction>
</comment>
<feature type="compositionally biased region" description="Polar residues" evidence="8">
    <location>
        <begin position="47"/>
        <end position="56"/>
    </location>
</feature>
<evidence type="ECO:0000259" key="9">
    <source>
        <dbReference type="Pfam" id="PF01529"/>
    </source>
</evidence>
<evidence type="ECO:0000256" key="6">
    <source>
        <dbReference type="ARBA" id="ARBA00023315"/>
    </source>
</evidence>
<keyword evidence="5" id="KW-0472">Membrane</keyword>
<evidence type="ECO:0000256" key="4">
    <source>
        <dbReference type="ARBA" id="ARBA00022989"/>
    </source>
</evidence>
<comment type="subcellular location">
    <subcellularLocation>
        <location evidence="1">Membrane</location>
        <topology evidence="1">Multi-pass membrane protein</topology>
    </subcellularLocation>
</comment>